<feature type="compositionally biased region" description="Polar residues" evidence="8">
    <location>
        <begin position="287"/>
        <end position="296"/>
    </location>
</feature>
<feature type="region of interest" description="Disordered" evidence="8">
    <location>
        <begin position="280"/>
        <end position="340"/>
    </location>
</feature>
<sequence length="566" mass="65184">MAAYSKRHGQTYNAPPVTESDDWPRQTASTEDGIAEEIVGIICNLYEGCVELSELTEALGVTKSREYFGEARPEVFFSRYHHLFEVQRHGSGLNNWRVRVKNCITLCDAYHRKGGCPSPQSCNKLHICKLFILGTCIYGSQTSSHSRRCRSSHSFQSDPHNHIILRKNKLYEFSEESLKILLKRSCPDCFRPDICRFYNTSTGCNKNACLSLHICRSYITAHCRYGDMCTFSHRIYEPQPKMVLEKYGIDTSQKPSEILHKLRFMMTEGTCVKQGAIYKSRDKPTSRSHSGGSTAVKQPYRPKRSPSPSHRPKSPIHASVTPRSASPQRDTAVSTKEPTENNKTTICLHNLYGNCNYGDQCVKHHIMMPYMWQKYKSADVWLNFTDERNMSTEKKFCDPRIEKYERVSKGQKSKLFDFNKMVIIDSRIGKVCHIRRLSTVSYVEMSSNEKLSTQWLWYWGDENCEWHEYGSERGIDVVSSAMIESVYQGFLKKRSEKYYKLTCDNQTSRIQFDGMYEYSEKTVACKSVRRRPKYISQDTVNKILKQSVLQSVTSSGTVLSLVNPPM</sequence>
<keyword evidence="11" id="KW-1185">Reference proteome</keyword>
<dbReference type="PANTHER" id="PTHR45740">
    <property type="entry name" value="POLY [ADP-RIBOSE] POLYMERASE"/>
    <property type="match status" value="1"/>
</dbReference>
<evidence type="ECO:0000256" key="4">
    <source>
        <dbReference type="ARBA" id="ARBA00022833"/>
    </source>
</evidence>
<dbReference type="PROSITE" id="PS50918">
    <property type="entry name" value="WWE"/>
    <property type="match status" value="1"/>
</dbReference>
<feature type="domain" description="WWE" evidence="10">
    <location>
        <begin position="443"/>
        <end position="530"/>
    </location>
</feature>
<evidence type="ECO:0000256" key="6">
    <source>
        <dbReference type="ARBA" id="ARBA00024347"/>
    </source>
</evidence>
<keyword evidence="4 7" id="KW-0862">Zinc</keyword>
<evidence type="ECO:0000256" key="3">
    <source>
        <dbReference type="ARBA" id="ARBA00022771"/>
    </source>
</evidence>
<dbReference type="InterPro" id="IPR004170">
    <property type="entry name" value="WWE_dom"/>
</dbReference>
<keyword evidence="2 7" id="KW-0479">Metal-binding</keyword>
<feature type="zinc finger region" description="C3H1-type" evidence="7">
    <location>
        <begin position="341"/>
        <end position="368"/>
    </location>
</feature>
<name>A0ABM0MLA2_SACKO</name>
<accession>A0ABM0MLA2</accession>
<keyword evidence="3 7" id="KW-0863">Zinc-finger</keyword>
<reference evidence="12" key="1">
    <citation type="submission" date="2025-08" db="UniProtKB">
        <authorList>
            <consortium name="RefSeq"/>
        </authorList>
    </citation>
    <scope>IDENTIFICATION</scope>
    <source>
        <tissue evidence="12">Testes</tissue>
    </source>
</reference>
<dbReference type="SUPFAM" id="SSF117839">
    <property type="entry name" value="WWE domain"/>
    <property type="match status" value="1"/>
</dbReference>
<evidence type="ECO:0000259" key="10">
    <source>
        <dbReference type="PROSITE" id="PS50918"/>
    </source>
</evidence>
<protein>
    <submittedName>
        <fullName evidence="12">Poly [ADP-ribose] polymerase 12-like</fullName>
    </submittedName>
</protein>
<evidence type="ECO:0000256" key="8">
    <source>
        <dbReference type="SAM" id="MobiDB-lite"/>
    </source>
</evidence>
<evidence type="ECO:0000256" key="5">
    <source>
        <dbReference type="ARBA" id="ARBA00023242"/>
    </source>
</evidence>
<dbReference type="InterPro" id="IPR041367">
    <property type="entry name" value="Znf-CCCH_4"/>
</dbReference>
<dbReference type="InterPro" id="IPR000571">
    <property type="entry name" value="Znf_CCCH"/>
</dbReference>
<feature type="domain" description="C3H1-type" evidence="9">
    <location>
        <begin position="341"/>
        <end position="368"/>
    </location>
</feature>
<evidence type="ECO:0000256" key="2">
    <source>
        <dbReference type="ARBA" id="ARBA00022723"/>
    </source>
</evidence>
<dbReference type="InterPro" id="IPR037197">
    <property type="entry name" value="WWE_dom_sf"/>
</dbReference>
<keyword evidence="5" id="KW-0539">Nucleus</keyword>
<evidence type="ECO:0000256" key="7">
    <source>
        <dbReference type="PROSITE-ProRule" id="PRU00723"/>
    </source>
</evidence>
<comment type="subcellular location">
    <subcellularLocation>
        <location evidence="1">Nucleus</location>
    </subcellularLocation>
</comment>
<evidence type="ECO:0000313" key="11">
    <source>
        <dbReference type="Proteomes" id="UP000694865"/>
    </source>
</evidence>
<evidence type="ECO:0000259" key="9">
    <source>
        <dbReference type="PROSITE" id="PS50103"/>
    </source>
</evidence>
<feature type="non-terminal residue" evidence="12">
    <location>
        <position position="566"/>
    </location>
</feature>
<feature type="compositionally biased region" description="Polar residues" evidence="8">
    <location>
        <begin position="321"/>
        <end position="340"/>
    </location>
</feature>
<dbReference type="Proteomes" id="UP000694865">
    <property type="component" value="Unplaced"/>
</dbReference>
<feature type="region of interest" description="Disordered" evidence="8">
    <location>
        <begin position="1"/>
        <end position="29"/>
    </location>
</feature>
<evidence type="ECO:0000256" key="1">
    <source>
        <dbReference type="ARBA" id="ARBA00004123"/>
    </source>
</evidence>
<feature type="zinc finger region" description="C3H1-type" evidence="7">
    <location>
        <begin position="214"/>
        <end position="236"/>
    </location>
</feature>
<dbReference type="InterPro" id="IPR051712">
    <property type="entry name" value="ARTD-AVP"/>
</dbReference>
<comment type="similarity">
    <text evidence="6">Belongs to the ARTD/PARP family.</text>
</comment>
<dbReference type="RefSeq" id="XP_006820793.1">
    <property type="nucleotide sequence ID" value="XM_006820730.1"/>
</dbReference>
<gene>
    <name evidence="12" type="primary">LOC102802672</name>
</gene>
<dbReference type="PROSITE" id="PS50103">
    <property type="entry name" value="ZF_C3H1"/>
    <property type="match status" value="2"/>
</dbReference>
<dbReference type="Gene3D" id="3.30.720.50">
    <property type="match status" value="1"/>
</dbReference>
<feature type="compositionally biased region" description="Basic residues" evidence="8">
    <location>
        <begin position="300"/>
        <end position="314"/>
    </location>
</feature>
<evidence type="ECO:0000313" key="12">
    <source>
        <dbReference type="RefSeq" id="XP_006820793.1"/>
    </source>
</evidence>
<proteinExistence type="inferred from homology"/>
<organism evidence="11 12">
    <name type="scientific">Saccoglossus kowalevskii</name>
    <name type="common">Acorn worm</name>
    <dbReference type="NCBI Taxonomy" id="10224"/>
    <lineage>
        <taxon>Eukaryota</taxon>
        <taxon>Metazoa</taxon>
        <taxon>Hemichordata</taxon>
        <taxon>Enteropneusta</taxon>
        <taxon>Harrimaniidae</taxon>
        <taxon>Saccoglossus</taxon>
    </lineage>
</organism>
<dbReference type="SMART" id="SM00356">
    <property type="entry name" value="ZnF_C3H1"/>
    <property type="match status" value="3"/>
</dbReference>
<dbReference type="Pfam" id="PF02825">
    <property type="entry name" value="WWE"/>
    <property type="match status" value="1"/>
</dbReference>
<feature type="domain" description="C3H1-type" evidence="9">
    <location>
        <begin position="214"/>
        <end position="236"/>
    </location>
</feature>
<dbReference type="PANTHER" id="PTHR45740:SF2">
    <property type="entry name" value="POLY [ADP-RIBOSE] POLYMERASE"/>
    <property type="match status" value="1"/>
</dbReference>
<dbReference type="Pfam" id="PF18044">
    <property type="entry name" value="zf-CCCH_4"/>
    <property type="match status" value="1"/>
</dbReference>
<dbReference type="GeneID" id="102802672"/>
<dbReference type="Gene3D" id="1.20.120.1350">
    <property type="entry name" value="Pneumovirus matrix protein 2 (M2), zinc-binding domain"/>
    <property type="match status" value="1"/>
</dbReference>